<reference evidence="1" key="1">
    <citation type="journal article" date="2016" name="Nat. Genet.">
        <title>A high-quality carrot genome assembly provides new insights into carotenoid accumulation and asterid genome evolution.</title>
        <authorList>
            <person name="Iorizzo M."/>
            <person name="Ellison S."/>
            <person name="Senalik D."/>
            <person name="Zeng P."/>
            <person name="Satapoomin P."/>
            <person name="Huang J."/>
            <person name="Bowman M."/>
            <person name="Iovene M."/>
            <person name="Sanseverino W."/>
            <person name="Cavagnaro P."/>
            <person name="Yildiz M."/>
            <person name="Macko-Podgorni A."/>
            <person name="Moranska E."/>
            <person name="Grzebelus E."/>
            <person name="Grzebelus D."/>
            <person name="Ashrafi H."/>
            <person name="Zheng Z."/>
            <person name="Cheng S."/>
            <person name="Spooner D."/>
            <person name="Van Deynze A."/>
            <person name="Simon P."/>
        </authorList>
    </citation>
    <scope>NUCLEOTIDE SEQUENCE</scope>
    <source>
        <tissue evidence="1">Leaf</tissue>
    </source>
</reference>
<reference evidence="1" key="2">
    <citation type="submission" date="2022-03" db="EMBL/GenBank/DDBJ databases">
        <title>Draft title - Genomic analysis of global carrot germplasm unveils the trajectory of domestication and the origin of high carotenoid orange carrot.</title>
        <authorList>
            <person name="Iorizzo M."/>
            <person name="Ellison S."/>
            <person name="Senalik D."/>
            <person name="Macko-Podgorni A."/>
            <person name="Grzebelus D."/>
            <person name="Bostan H."/>
            <person name="Rolling W."/>
            <person name="Curaba J."/>
            <person name="Simon P."/>
        </authorList>
    </citation>
    <scope>NUCLEOTIDE SEQUENCE</scope>
    <source>
        <tissue evidence="1">Leaf</tissue>
    </source>
</reference>
<evidence type="ECO:0000313" key="2">
    <source>
        <dbReference type="Proteomes" id="UP000077755"/>
    </source>
</evidence>
<name>A0A166AX89_DAUCS</name>
<dbReference type="PANTHER" id="PTHR33526:SF4">
    <property type="entry name" value="OS07G0123800 PROTEIN"/>
    <property type="match status" value="1"/>
</dbReference>
<evidence type="ECO:0000313" key="1">
    <source>
        <dbReference type="EMBL" id="WOG93001.1"/>
    </source>
</evidence>
<dbReference type="OMA" id="VAMPRCQ"/>
<sequence length="150" mass="17086">MKNTDEKLKGRIKKWLKAPIRGLLKARDLYVKAMINFGERFSHVDGVYGCPTSEVSTLPRSFSLYSNTRDDDFKELVRVASIKCLQDRIDLDLQSAKASKVVPRSKSSCGVARIDEEHRFDVCDNKVLNLKTADLFSQSRSFVVVTKRNK</sequence>
<dbReference type="OrthoDB" id="694638at2759"/>
<proteinExistence type="predicted"/>
<dbReference type="Proteomes" id="UP000077755">
    <property type="component" value="Chromosome 3"/>
</dbReference>
<organism evidence="1 2">
    <name type="scientific">Daucus carota subsp. sativus</name>
    <name type="common">Carrot</name>
    <dbReference type="NCBI Taxonomy" id="79200"/>
    <lineage>
        <taxon>Eukaryota</taxon>
        <taxon>Viridiplantae</taxon>
        <taxon>Streptophyta</taxon>
        <taxon>Embryophyta</taxon>
        <taxon>Tracheophyta</taxon>
        <taxon>Spermatophyta</taxon>
        <taxon>Magnoliopsida</taxon>
        <taxon>eudicotyledons</taxon>
        <taxon>Gunneridae</taxon>
        <taxon>Pentapetalae</taxon>
        <taxon>asterids</taxon>
        <taxon>campanulids</taxon>
        <taxon>Apiales</taxon>
        <taxon>Apiaceae</taxon>
        <taxon>Apioideae</taxon>
        <taxon>Scandiceae</taxon>
        <taxon>Daucinae</taxon>
        <taxon>Daucus</taxon>
        <taxon>Daucus sect. Daucus</taxon>
    </lineage>
</organism>
<dbReference type="EMBL" id="CP093345">
    <property type="protein sequence ID" value="WOG93001.1"/>
    <property type="molecule type" value="Genomic_DNA"/>
</dbReference>
<protein>
    <submittedName>
        <fullName evidence="1">Uncharacterized protein</fullName>
    </submittedName>
</protein>
<dbReference type="PIRSF" id="PIRSF031279">
    <property type="entry name" value="UCP031279"/>
    <property type="match status" value="1"/>
</dbReference>
<dbReference type="AlphaFoldDB" id="A0A166AX89"/>
<accession>A0A166AX89</accession>
<gene>
    <name evidence="1" type="ORF">DCAR_0312280</name>
</gene>
<keyword evidence="2" id="KW-1185">Reference proteome</keyword>
<dbReference type="Gramene" id="KZN02054">
    <property type="protein sequence ID" value="KZN02054"/>
    <property type="gene ID" value="DCAR_010808"/>
</dbReference>
<dbReference type="PANTHER" id="PTHR33526">
    <property type="entry name" value="OS07G0123800 PROTEIN"/>
    <property type="match status" value="1"/>
</dbReference>
<dbReference type="InterPro" id="IPR016972">
    <property type="entry name" value="UCP031279"/>
</dbReference>